<dbReference type="AlphaFoldDB" id="Q56Y24"/>
<evidence type="ECO:0000313" key="1">
    <source>
        <dbReference type="EMBL" id="BAD94715.1"/>
    </source>
</evidence>
<sequence>MEMEMGSCKLVALVILIHVWLLEIRLLDCGFLARKSSSEELADSFEESSAVAVVAQDFVCTVERSIHLRFLLNRLRYSSFCIQLPVVVVVLDP</sequence>
<dbReference type="EMBL" id="AK221499">
    <property type="protein sequence ID" value="BAD94715.1"/>
    <property type="molecule type" value="mRNA"/>
</dbReference>
<reference evidence="1" key="1">
    <citation type="submission" date="2005-03" db="EMBL/GenBank/DDBJ databases">
        <title>Large-scale analysis of RIKEN Arabidopsis full-length (RAFL) cDNAs.</title>
        <authorList>
            <person name="Totoki Y."/>
            <person name="Seki M."/>
            <person name="Ishida J."/>
            <person name="Nakajima M."/>
            <person name="Enju A."/>
            <person name="Kamiya A."/>
            <person name="Narusaka M."/>
            <person name="Shin-i T."/>
            <person name="Nakagawa M."/>
            <person name="Sakamoto N."/>
            <person name="Oishi K."/>
            <person name="Kohara Y."/>
            <person name="Kobayashi M."/>
            <person name="Toyoda A."/>
            <person name="Sakaki Y."/>
            <person name="Sakurai T."/>
            <person name="Iida K."/>
            <person name="Akiyama K."/>
            <person name="Satou M."/>
            <person name="Toyoda T."/>
            <person name="Konagaya A."/>
            <person name="Carninci P."/>
            <person name="Kawai J."/>
            <person name="Hayashizaki Y."/>
            <person name="Shinozaki K."/>
        </authorList>
    </citation>
    <scope>NUCLEOTIDE SEQUENCE</scope>
</reference>
<accession>Q56Y24</accession>
<organism evidence="1">
    <name type="scientific">Arabidopsis thaliana</name>
    <name type="common">Mouse-ear cress</name>
    <dbReference type="NCBI Taxonomy" id="3702"/>
    <lineage>
        <taxon>Eukaryota</taxon>
        <taxon>Viridiplantae</taxon>
        <taxon>Streptophyta</taxon>
        <taxon>Embryophyta</taxon>
        <taxon>Tracheophyta</taxon>
        <taxon>Spermatophyta</taxon>
        <taxon>Magnoliopsida</taxon>
        <taxon>eudicotyledons</taxon>
        <taxon>Gunneridae</taxon>
        <taxon>Pentapetalae</taxon>
        <taxon>rosids</taxon>
        <taxon>malvids</taxon>
        <taxon>Brassicales</taxon>
        <taxon>Brassicaceae</taxon>
        <taxon>Camelineae</taxon>
        <taxon>Arabidopsis</taxon>
    </lineage>
</organism>
<name>Q56Y24_ARATH</name>
<protein>
    <submittedName>
        <fullName evidence="1">Uncharacterized protein</fullName>
    </submittedName>
</protein>
<proteinExistence type="evidence at transcript level"/>